<dbReference type="Gene3D" id="3.30.720.50">
    <property type="match status" value="1"/>
</dbReference>
<feature type="compositionally biased region" description="Basic and acidic residues" evidence="7">
    <location>
        <begin position="1"/>
        <end position="14"/>
    </location>
</feature>
<reference evidence="11 12" key="1">
    <citation type="submission" date="2020-06" db="EMBL/GenBank/DDBJ databases">
        <authorList>
            <person name="Li R."/>
            <person name="Bekaert M."/>
        </authorList>
    </citation>
    <scope>NUCLEOTIDE SEQUENCE [LARGE SCALE GENOMIC DNA]</scope>
    <source>
        <strain evidence="12">wild</strain>
    </source>
</reference>
<dbReference type="InterPro" id="IPR037197">
    <property type="entry name" value="WWE_dom_sf"/>
</dbReference>
<dbReference type="SUPFAM" id="SSF117839">
    <property type="entry name" value="WWE domain"/>
    <property type="match status" value="1"/>
</dbReference>
<feature type="compositionally biased region" description="Polar residues" evidence="7">
    <location>
        <begin position="391"/>
        <end position="404"/>
    </location>
</feature>
<dbReference type="OrthoDB" id="6095899at2759"/>
<feature type="compositionally biased region" description="Basic and acidic residues" evidence="7">
    <location>
        <begin position="71"/>
        <end position="95"/>
    </location>
</feature>
<keyword evidence="12" id="KW-1185">Reference proteome</keyword>
<dbReference type="GO" id="GO:0003714">
    <property type="term" value="F:transcription corepressor activity"/>
    <property type="evidence" value="ECO:0007669"/>
    <property type="project" value="TreeGrafter"/>
</dbReference>
<keyword evidence="4" id="KW-0520">NAD</keyword>
<dbReference type="PANTHER" id="PTHR14453:SF102">
    <property type="entry name" value="PROTEIN MONO-ADP-RIBOSYLTRANSFERASE PARP14-LIKE"/>
    <property type="match status" value="1"/>
</dbReference>
<evidence type="ECO:0000256" key="7">
    <source>
        <dbReference type="SAM" id="MobiDB-lite"/>
    </source>
</evidence>
<dbReference type="GO" id="GO:0070212">
    <property type="term" value="P:protein poly-ADP-ribosylation"/>
    <property type="evidence" value="ECO:0007669"/>
    <property type="project" value="TreeGrafter"/>
</dbReference>
<evidence type="ECO:0000256" key="3">
    <source>
        <dbReference type="ARBA" id="ARBA00022679"/>
    </source>
</evidence>
<feature type="region of interest" description="Disordered" evidence="7">
    <location>
        <begin position="357"/>
        <end position="427"/>
    </location>
</feature>
<evidence type="ECO:0000313" key="11">
    <source>
        <dbReference type="EMBL" id="CAC5409547.1"/>
    </source>
</evidence>
<dbReference type="PANTHER" id="PTHR14453">
    <property type="entry name" value="PARP/ZINC FINGER CCCH TYPE DOMAIN CONTAINING PROTEIN"/>
    <property type="match status" value="1"/>
</dbReference>
<dbReference type="InterPro" id="IPR057044">
    <property type="entry name" value="PARP14_KH_1"/>
</dbReference>
<feature type="region of interest" description="Disordered" evidence="7">
    <location>
        <begin position="2366"/>
        <end position="2410"/>
    </location>
</feature>
<dbReference type="Pfam" id="PF00644">
    <property type="entry name" value="PARP"/>
    <property type="match status" value="1"/>
</dbReference>
<feature type="region of interest" description="Disordered" evidence="7">
    <location>
        <begin position="222"/>
        <end position="310"/>
    </location>
</feature>
<feature type="compositionally biased region" description="Basic and acidic residues" evidence="7">
    <location>
        <begin position="409"/>
        <end position="419"/>
    </location>
</feature>
<keyword evidence="3" id="KW-0808">Transferase</keyword>
<keyword evidence="6" id="KW-0694">RNA-binding</keyword>
<evidence type="ECO:0000256" key="1">
    <source>
        <dbReference type="ARBA" id="ARBA00004123"/>
    </source>
</evidence>
<dbReference type="EMBL" id="CACVKT020007644">
    <property type="protein sequence ID" value="CAC5409547.1"/>
    <property type="molecule type" value="Genomic_DNA"/>
</dbReference>
<dbReference type="Pfam" id="PF23084">
    <property type="entry name" value="KH_PARP14_1"/>
    <property type="match status" value="1"/>
</dbReference>
<dbReference type="Gene3D" id="3.40.220.10">
    <property type="entry name" value="Leucine Aminopeptidase, subunit E, domain 1"/>
    <property type="match status" value="3"/>
</dbReference>
<dbReference type="PROSITE" id="PS50918">
    <property type="entry name" value="WWE"/>
    <property type="match status" value="1"/>
</dbReference>
<evidence type="ECO:0000259" key="8">
    <source>
        <dbReference type="PROSITE" id="PS50102"/>
    </source>
</evidence>
<feature type="region of interest" description="Disordered" evidence="7">
    <location>
        <begin position="1406"/>
        <end position="1477"/>
    </location>
</feature>
<dbReference type="SUPFAM" id="SSF54928">
    <property type="entry name" value="RNA-binding domain, RBD"/>
    <property type="match status" value="1"/>
</dbReference>
<dbReference type="PROSITE" id="PS51154">
    <property type="entry name" value="MACRO"/>
    <property type="match status" value="3"/>
</dbReference>
<feature type="compositionally biased region" description="Basic and acidic residues" evidence="7">
    <location>
        <begin position="1926"/>
        <end position="1963"/>
    </location>
</feature>
<dbReference type="Proteomes" id="UP000507470">
    <property type="component" value="Unassembled WGS sequence"/>
</dbReference>
<dbReference type="GO" id="GO:0003723">
    <property type="term" value="F:RNA binding"/>
    <property type="evidence" value="ECO:0007669"/>
    <property type="project" value="UniProtKB-UniRule"/>
</dbReference>
<organism evidence="11 12">
    <name type="scientific">Mytilus coruscus</name>
    <name type="common">Sea mussel</name>
    <dbReference type="NCBI Taxonomy" id="42192"/>
    <lineage>
        <taxon>Eukaryota</taxon>
        <taxon>Metazoa</taxon>
        <taxon>Spiralia</taxon>
        <taxon>Lophotrochozoa</taxon>
        <taxon>Mollusca</taxon>
        <taxon>Bivalvia</taxon>
        <taxon>Autobranchia</taxon>
        <taxon>Pteriomorphia</taxon>
        <taxon>Mytilida</taxon>
        <taxon>Mytiloidea</taxon>
        <taxon>Mytilidae</taxon>
        <taxon>Mytilinae</taxon>
        <taxon>Mytilus</taxon>
    </lineage>
</organism>
<accession>A0A6J8DP86</accession>
<dbReference type="InterPro" id="IPR043472">
    <property type="entry name" value="Macro_dom-like"/>
</dbReference>
<keyword evidence="5" id="KW-0539">Nucleus</keyword>
<feature type="compositionally biased region" description="Basic and acidic residues" evidence="7">
    <location>
        <begin position="226"/>
        <end position="236"/>
    </location>
</feature>
<feature type="domain" description="Macro" evidence="10">
    <location>
        <begin position="1217"/>
        <end position="1403"/>
    </location>
</feature>
<evidence type="ECO:0000256" key="6">
    <source>
        <dbReference type="PROSITE-ProRule" id="PRU00176"/>
    </source>
</evidence>
<feature type="domain" description="Macro" evidence="10">
    <location>
        <begin position="1474"/>
        <end position="1660"/>
    </location>
</feature>
<proteinExistence type="predicted"/>
<feature type="compositionally biased region" description="Basic and acidic residues" evidence="7">
    <location>
        <begin position="290"/>
        <end position="301"/>
    </location>
</feature>
<feature type="compositionally biased region" description="Basic and acidic residues" evidence="7">
    <location>
        <begin position="1887"/>
        <end position="1919"/>
    </location>
</feature>
<gene>
    <name evidence="11" type="ORF">MCOR_42814</name>
</gene>
<dbReference type="Gene3D" id="3.90.228.10">
    <property type="match status" value="1"/>
</dbReference>
<dbReference type="GO" id="GO:0010629">
    <property type="term" value="P:negative regulation of gene expression"/>
    <property type="evidence" value="ECO:0007669"/>
    <property type="project" value="TreeGrafter"/>
</dbReference>
<feature type="region of interest" description="Disordered" evidence="7">
    <location>
        <begin position="1855"/>
        <end position="1963"/>
    </location>
</feature>
<sequence>MDNTTEKTNKEHLQHSYPSSVISAIPYTLNEDSSHSSDEDGPDVYVPPYDIPSMSISNIGKSFSIESDGEQLDHSDPSKGHHEVKNQGHQENIENGVKEEVIDDISMDGCNEDRSNDEHMDDGIGRQSPVSICSFSPGSGNIIKKTEIDCDMAEETEIKGKDQNREVKHMEVSKEKENNKWKKLDDDEISSTFTSKLGLDGKCHGKTEMFESDMSEVTKAINEDTTQEKELVDNSKDGQISGEEEVQLQTNKQNETKESEKESHDSVRDVDKPLMVDNGLNLESAGKQNPVEDKTVSKEHPSVPTKPVNAVNYNPGRVQWAQFPYMQPIYPHYNRGALHRPGLHQAYPPYPLSPPYTGFHVSPMQPPPSTGNQQPDLNGKKGDNLIGDLSLGTSTLPVSPNKKTFPTVGKDEHNSEQFKGEINPGNLYPDIAPVKDDSEKASCSATTNHDKSYPGLLPEKELAENKMVLDKANTQGSKILIMFTGDISEHTLIYYFENTRKSGGGEIENMDFSPDTGVAVVEFKDNESAANVFKRQDVHKVSGVQLEIHEIEQEADMSRLLEEEKVFVTGVKNTTTEDCLNDYMEVKSGAEPTNISYGGDKTSALITFEDKVDFTKLRKGCLMKPLEGSTLTVSRVPVTRTVLVSGIGHDSGITNDTVKYYFENERRSNGHEDAEIVEFDSDTCVIRFPSPAVARRVCDKTQKIGDRSLEVCLFYEFLGKPGKVHECPDPEIISADINILKFIKNLPNIKEDFEKKLEALYGHIEWPEDMENDEVKIICDLDMSTSDGQKAVESWQTDVNNCTEEFISSLTTMRITTLPEAWGEVVKGLRTLIITDPEKAYVILEKENHDILMVGDRNIIKELYQDIQKIVSRSEGRSSQTTPTKVLSFKKYKLQLLWLLKYFDVVLKKYPGLEAKCNLDTREVTLSGNVESMQAAELFLRETTNSFVVKTFKMSKQKKDLLFKKGAREVWYQEAKTKQIIATWNIDRGHVCEMYANSKKDAERAIICIEDLFLEDEFVVDENYEDFIQSSQWTELLCRLAERDENCFCIRTDRGRIQLAATKYIFQEIKLDMEKEIDEFTKLHCRHTKTINCDKGIHLYLRHNHQKEIQKIEKSLKSMDVKITSDNQNYSYEIKGNRTGVTLASNKLEALMKTIHSDKHKLHSYGIREYFLSPPGKKETVDIGKKHSSVVLQETDYSEEKARRAEKGGELRLSAPGVKRVFMHDEVHKIYLVEGDITQLEVDAIVNAANNDMDHCGGLAKAIADAAGKTVQDECHEYTKKHGQVRDGDAIYSKPGRLPCKMIIHAVGPVWKGGHQGEKNLLKASVLQCLALTEQRNYKTVAIPALSGGIFGYPLDKCTITIVETIKEYFDQNGSTTTVTGVYLCDISGETIKLFQDALQDAYSNEKSTERGKHLYPDVKRPLKYPSHDSESDLQPIRYPDTQAGDAPSSPLLYPKSGEATSDSPSDRSNHHTVPRDTFSGSDGDFIKVVKGLLTERKVDVIVNSVSHNLDLSRGRLSKSILVAAGDIIQTEIYQYIGTFQPFQNVALTSGGNMPCKNIVHGMLAPFDGLDSKSVKILQMFIFMCMKSASDHKMTSIAFPAIGTGVLNFPVDIVAKIMFEIVLLYKQKVPDSSIKTVEFVIYPEDTAAVRAFEDEQRKVLHKTKSQTYIDRHAQVSVGEHRPVSSKGSTTKLGSIDVLIKCGDITKEQSDAIVNTTSHSYDLSKGAVSKAILAAAGSDIQKELVQEAERSTSKGLVVTSGGNMNCKYIFHIIAQSTLSGWEAAVNKCLTAAENRKLSTMALPALGTGIKACKPEDVASAIFSAIKKFLTEHIKQVTLVVFQKEMAADFITELKKTDGMGGKRDHTDTRDYGRRDSRGYGHRGTTGRNTDHRGGHRDTAPRDNEHRGGHRDTSGRNTEHRGGHRGGHRGEHRGTTPRYNEHRGSKDGHDDKDRPPYRDTSKDESKPDTIKFYIWSDSWDSIKAVKRDLDKVADDQCYDKSIHEYSKVVHNLKDEKIFRDIEKQHKVKITESKGVINILGSQAQVNKAGDALQNQLRKEETRMIDYDKAKEVANYIQWYYKDQSSDKFKPFTLELNYAIETEYKKKSAQVKITDNKGEKYKIDFHKMEEIPANSPHTKIPVQRKLKEQQKSSGVNLPATWTHVKLGGGQLCHEQQLHPGHAEYDRVKTEFQKTGGSGTIVKISRVQNPTLYLQYAAKKKELYSKNGKNPERWLWHGTSADTVDKIITLGFNRSYCGKNGSTLKMSDDEDVTFMTTAERQSSDKVRAWANVMKLTEATANAILELGFNSMELLSLIEDDDLIETIIPIGQKKLLLKAVKKTFPHEINGEFAESASTSRACAQRGDVEFQDGEFGNASGGNKDGSSSGTNKDSGFRGPNKDGGAHGTNKDGGSSEDHYIQAVLKQIANQKQQELSPVAVNPSDNSMNNLGINSSISWQDPQIYLKSSNIDCKMYFYDISDFVSYDIGGTSMPEEHLISDSSGWQLVFKWGPLRPKLESLSLCQWSRANLSIMYKLLSTGELTQTQVLDYLSYTMRFYHLVSSCEFVSVQF</sequence>
<dbReference type="InterPro" id="IPR012677">
    <property type="entry name" value="Nucleotide-bd_a/b_plait_sf"/>
</dbReference>
<feature type="region of interest" description="Disordered" evidence="7">
    <location>
        <begin position="1"/>
        <end position="95"/>
    </location>
</feature>
<dbReference type="Pfam" id="PF01661">
    <property type="entry name" value="Macro"/>
    <property type="match status" value="3"/>
</dbReference>
<feature type="region of interest" description="Disordered" evidence="7">
    <location>
        <begin position="160"/>
        <end position="179"/>
    </location>
</feature>
<feature type="compositionally biased region" description="Basic and acidic residues" evidence="7">
    <location>
        <begin position="1407"/>
        <end position="1431"/>
    </location>
</feature>
<dbReference type="InterPro" id="IPR012317">
    <property type="entry name" value="Poly(ADP-ribose)pol_cat_dom"/>
</dbReference>
<dbReference type="PROSITE" id="PS50102">
    <property type="entry name" value="RRM"/>
    <property type="match status" value="1"/>
</dbReference>
<evidence type="ECO:0000259" key="10">
    <source>
        <dbReference type="PROSITE" id="PS51154"/>
    </source>
</evidence>
<dbReference type="GO" id="GO:0003950">
    <property type="term" value="F:NAD+ poly-ADP-ribosyltransferase activity"/>
    <property type="evidence" value="ECO:0007669"/>
    <property type="project" value="InterPro"/>
</dbReference>
<dbReference type="GO" id="GO:0005634">
    <property type="term" value="C:nucleus"/>
    <property type="evidence" value="ECO:0007669"/>
    <property type="project" value="UniProtKB-SubCell"/>
</dbReference>
<dbReference type="GO" id="GO:1990404">
    <property type="term" value="F:NAD+-protein mono-ADP-ribosyltransferase activity"/>
    <property type="evidence" value="ECO:0007669"/>
    <property type="project" value="TreeGrafter"/>
</dbReference>
<dbReference type="SUPFAM" id="SSF56399">
    <property type="entry name" value="ADP-ribosylation"/>
    <property type="match status" value="1"/>
</dbReference>
<evidence type="ECO:0000259" key="9">
    <source>
        <dbReference type="PROSITE" id="PS50918"/>
    </source>
</evidence>
<dbReference type="InterPro" id="IPR000504">
    <property type="entry name" value="RRM_dom"/>
</dbReference>
<dbReference type="SMART" id="SM00506">
    <property type="entry name" value="A1pp"/>
    <property type="match status" value="3"/>
</dbReference>
<evidence type="ECO:0000256" key="5">
    <source>
        <dbReference type="ARBA" id="ARBA00023242"/>
    </source>
</evidence>
<evidence type="ECO:0000256" key="2">
    <source>
        <dbReference type="ARBA" id="ARBA00022676"/>
    </source>
</evidence>
<dbReference type="Gene3D" id="3.30.70.330">
    <property type="match status" value="2"/>
</dbReference>
<evidence type="ECO:0000256" key="4">
    <source>
        <dbReference type="ARBA" id="ARBA00023027"/>
    </source>
</evidence>
<feature type="compositionally biased region" description="Basic and acidic residues" evidence="7">
    <location>
        <begin position="254"/>
        <end position="274"/>
    </location>
</feature>
<feature type="compositionally biased region" description="Basic and acidic residues" evidence="7">
    <location>
        <begin position="1855"/>
        <end position="1877"/>
    </location>
</feature>
<keyword evidence="2" id="KW-0328">Glycosyltransferase</keyword>
<feature type="domain" description="RRM" evidence="8">
    <location>
        <begin position="477"/>
        <end position="553"/>
    </location>
</feature>
<name>A0A6J8DP86_MYTCO</name>
<dbReference type="GO" id="GO:0005737">
    <property type="term" value="C:cytoplasm"/>
    <property type="evidence" value="ECO:0007669"/>
    <property type="project" value="TreeGrafter"/>
</dbReference>
<dbReference type="InterPro" id="IPR002589">
    <property type="entry name" value="Macro_dom"/>
</dbReference>
<evidence type="ECO:0000313" key="12">
    <source>
        <dbReference type="Proteomes" id="UP000507470"/>
    </source>
</evidence>
<protein>
    <submittedName>
        <fullName evidence="11">Uncharacterized protein TM_0508,O-acetyl-ADP-ribose deacetylase</fullName>
    </submittedName>
</protein>
<dbReference type="InterPro" id="IPR052056">
    <property type="entry name" value="Mono-ARTD/PARP"/>
</dbReference>
<dbReference type="Pfam" id="PF23085">
    <property type="entry name" value="RRM_PARP14_3"/>
    <property type="match status" value="2"/>
</dbReference>
<feature type="compositionally biased region" description="Polar residues" evidence="7">
    <location>
        <begin position="2379"/>
        <end position="2388"/>
    </location>
</feature>
<feature type="domain" description="WWE" evidence="9">
    <location>
        <begin position="2062"/>
        <end position="2141"/>
    </location>
</feature>
<dbReference type="SUPFAM" id="SSF52949">
    <property type="entry name" value="Macro domain-like"/>
    <property type="match status" value="3"/>
</dbReference>
<dbReference type="Pfam" id="PF02825">
    <property type="entry name" value="WWE"/>
    <property type="match status" value="1"/>
</dbReference>
<dbReference type="InterPro" id="IPR035979">
    <property type="entry name" value="RBD_domain_sf"/>
</dbReference>
<dbReference type="SMART" id="SM00360">
    <property type="entry name" value="RRM"/>
    <property type="match status" value="3"/>
</dbReference>
<feature type="compositionally biased region" description="Polar residues" evidence="7">
    <location>
        <begin position="54"/>
        <end position="65"/>
    </location>
</feature>
<dbReference type="CDD" id="cd02907">
    <property type="entry name" value="Macro_Af1521_BAL-like"/>
    <property type="match status" value="1"/>
</dbReference>
<dbReference type="InterPro" id="IPR004170">
    <property type="entry name" value="WWE_dom"/>
</dbReference>
<feature type="domain" description="Macro" evidence="10">
    <location>
        <begin position="1684"/>
        <end position="1856"/>
    </location>
</feature>
<comment type="subcellular location">
    <subcellularLocation>
        <location evidence="1">Nucleus</location>
    </subcellularLocation>
</comment>